<gene>
    <name evidence="2" type="ORF">H1P_3940005</name>
</gene>
<keyword evidence="1" id="KW-0472">Membrane</keyword>
<sequence length="153" mass="17323">MILENCPKCGDKLNFLQSSGRLICSSCKWINQDQTKKETENNSVIKQKDEEKHSNNNSFSSVRVIDKDQKFIKIFFRNKSVNTTGKILFVVGFVTMLLGLGYDTTVCSDRAEYIDYCFDRTHNIGKLNTRSNIVNVGGFLCVAGCVLFSKLQD</sequence>
<protein>
    <submittedName>
        <fullName evidence="2">Uncharacterized protein</fullName>
    </submittedName>
</protein>
<feature type="transmembrane region" description="Helical" evidence="1">
    <location>
        <begin position="83"/>
        <end position="102"/>
    </location>
</feature>
<reference evidence="2 3" key="1">
    <citation type="submission" date="2019-01" db="EMBL/GenBank/DDBJ databases">
        <authorList>
            <person name="Brito A."/>
        </authorList>
    </citation>
    <scope>NUCLEOTIDE SEQUENCE [LARGE SCALE GENOMIC DNA]</scope>
    <source>
        <strain evidence="2">1</strain>
    </source>
</reference>
<dbReference type="Proteomes" id="UP000320055">
    <property type="component" value="Unassembled WGS sequence"/>
</dbReference>
<dbReference type="OrthoDB" id="9946893at2"/>
<organism evidence="2 3">
    <name type="scientific">Hyella patelloides LEGE 07179</name>
    <dbReference type="NCBI Taxonomy" id="945734"/>
    <lineage>
        <taxon>Bacteria</taxon>
        <taxon>Bacillati</taxon>
        <taxon>Cyanobacteriota</taxon>
        <taxon>Cyanophyceae</taxon>
        <taxon>Pleurocapsales</taxon>
        <taxon>Hyellaceae</taxon>
        <taxon>Hyella</taxon>
    </lineage>
</organism>
<dbReference type="RefSeq" id="WP_144874819.1">
    <property type="nucleotide sequence ID" value="NZ_LR214130.1"/>
</dbReference>
<keyword evidence="1" id="KW-1133">Transmembrane helix</keyword>
<name>A0A563VX74_9CYAN</name>
<dbReference type="EMBL" id="CAACVJ010000328">
    <property type="protein sequence ID" value="VEP15987.1"/>
    <property type="molecule type" value="Genomic_DNA"/>
</dbReference>
<evidence type="ECO:0000313" key="2">
    <source>
        <dbReference type="EMBL" id="VEP15987.1"/>
    </source>
</evidence>
<dbReference type="AlphaFoldDB" id="A0A563VX74"/>
<keyword evidence="1" id="KW-0812">Transmembrane</keyword>
<evidence type="ECO:0000256" key="1">
    <source>
        <dbReference type="SAM" id="Phobius"/>
    </source>
</evidence>
<proteinExistence type="predicted"/>
<keyword evidence="3" id="KW-1185">Reference proteome</keyword>
<evidence type="ECO:0000313" key="3">
    <source>
        <dbReference type="Proteomes" id="UP000320055"/>
    </source>
</evidence>
<accession>A0A563VX74</accession>
<feature type="transmembrane region" description="Helical" evidence="1">
    <location>
        <begin position="133"/>
        <end position="151"/>
    </location>
</feature>